<keyword evidence="6 10" id="KW-0472">Membrane</keyword>
<feature type="transmembrane region" description="Helical" evidence="10">
    <location>
        <begin position="218"/>
        <end position="242"/>
    </location>
</feature>
<dbReference type="PANTHER" id="PTHR24246">
    <property type="entry name" value="OLFACTORY RECEPTOR AND ADENOSINE RECEPTOR"/>
    <property type="match status" value="1"/>
</dbReference>
<feature type="domain" description="G-protein coupled receptors family 1 profile" evidence="11">
    <location>
        <begin position="55"/>
        <end position="348"/>
    </location>
</feature>
<dbReference type="GO" id="GO:0004930">
    <property type="term" value="F:G protein-coupled receptor activity"/>
    <property type="evidence" value="ECO:0007669"/>
    <property type="project" value="UniProtKB-KW"/>
</dbReference>
<dbReference type="OMA" id="MREFRNI"/>
<protein>
    <submittedName>
        <fullName evidence="12">G_PROTEIN_RECEP_F1_2 domain-containing protein</fullName>
    </submittedName>
</protein>
<proteinExistence type="predicted"/>
<evidence type="ECO:0000256" key="6">
    <source>
        <dbReference type="ARBA" id="ARBA00023136"/>
    </source>
</evidence>
<keyword evidence="13" id="KW-1185">Reference proteome</keyword>
<dbReference type="SUPFAM" id="SSF81321">
    <property type="entry name" value="Family A G protein-coupled receptor-like"/>
    <property type="match status" value="1"/>
</dbReference>
<evidence type="ECO:0000256" key="4">
    <source>
        <dbReference type="ARBA" id="ARBA00022989"/>
    </source>
</evidence>
<evidence type="ECO:0000313" key="13">
    <source>
        <dbReference type="Proteomes" id="UP000005237"/>
    </source>
</evidence>
<dbReference type="InterPro" id="IPR017452">
    <property type="entry name" value="GPCR_Rhodpsn_7TM"/>
</dbReference>
<keyword evidence="7" id="KW-0675">Receptor</keyword>
<dbReference type="AlphaFoldDB" id="A0A8R1EV81"/>
<dbReference type="CDD" id="cd00637">
    <property type="entry name" value="7tm_classA_rhodopsin-like"/>
    <property type="match status" value="1"/>
</dbReference>
<keyword evidence="2" id="KW-1003">Cell membrane</keyword>
<keyword evidence="3 10" id="KW-0812">Transmembrane</keyword>
<dbReference type="GO" id="GO:0005886">
    <property type="term" value="C:plasma membrane"/>
    <property type="evidence" value="ECO:0007669"/>
    <property type="project" value="UniProtKB-SubCell"/>
</dbReference>
<evidence type="ECO:0000256" key="10">
    <source>
        <dbReference type="SAM" id="Phobius"/>
    </source>
</evidence>
<reference evidence="12" key="2">
    <citation type="submission" date="2022-06" db="UniProtKB">
        <authorList>
            <consortium name="EnsemblMetazoa"/>
        </authorList>
    </citation>
    <scope>IDENTIFICATION</scope>
    <source>
        <strain evidence="12">DF5081</strain>
    </source>
</reference>
<name>A0A8R1EV81_CAEJA</name>
<feature type="transmembrane region" description="Helical" evidence="10">
    <location>
        <begin position="118"/>
        <end position="140"/>
    </location>
</feature>
<evidence type="ECO:0000256" key="3">
    <source>
        <dbReference type="ARBA" id="ARBA00022692"/>
    </source>
</evidence>
<comment type="subcellular location">
    <subcellularLocation>
        <location evidence="1">Cell membrane</location>
        <topology evidence="1">Multi-pass membrane protein</topology>
    </subcellularLocation>
</comment>
<evidence type="ECO:0000259" key="11">
    <source>
        <dbReference type="PROSITE" id="PS50262"/>
    </source>
</evidence>
<evidence type="ECO:0000256" key="8">
    <source>
        <dbReference type="ARBA" id="ARBA00023180"/>
    </source>
</evidence>
<dbReference type="Pfam" id="PF00001">
    <property type="entry name" value="7tm_1"/>
    <property type="match status" value="1"/>
</dbReference>
<evidence type="ECO:0000256" key="2">
    <source>
        <dbReference type="ARBA" id="ARBA00022475"/>
    </source>
</evidence>
<organism evidence="12 13">
    <name type="scientific">Caenorhabditis japonica</name>
    <dbReference type="NCBI Taxonomy" id="281687"/>
    <lineage>
        <taxon>Eukaryota</taxon>
        <taxon>Metazoa</taxon>
        <taxon>Ecdysozoa</taxon>
        <taxon>Nematoda</taxon>
        <taxon>Chromadorea</taxon>
        <taxon>Rhabditida</taxon>
        <taxon>Rhabditina</taxon>
        <taxon>Rhabditomorpha</taxon>
        <taxon>Rhabditoidea</taxon>
        <taxon>Rhabditidae</taxon>
        <taxon>Peloderinae</taxon>
        <taxon>Caenorhabditis</taxon>
    </lineage>
</organism>
<keyword evidence="9" id="KW-0807">Transducer</keyword>
<feature type="transmembrane region" description="Helical" evidence="10">
    <location>
        <begin position="280"/>
        <end position="301"/>
    </location>
</feature>
<keyword evidence="8" id="KW-0325">Glycoprotein</keyword>
<keyword evidence="5" id="KW-0297">G-protein coupled receptor</keyword>
<sequence length="387" mass="44244">MNSSEDGGDEMSEGMMREWIQNQMGAKKASTEEWATVGGRFGMAYIAFGILAIFVNVVIFTCIILRRRTTSSHVFYLIILNFTIIDTVKGICSVLFALKLLTFNMATDASMWTVRVDQYSGVLLRLTNLTTIMNVLLITMNEFIFICHPLRYSAIVTRCRVLWAIVLSWLLAFVLTLLNMLTSTRQRSVMIDTDCDNGDLIGVPFCIKHQETSMFHYFVFHMILIAFCLICLAITGSCYFILFRIITRLVRSDVNYTVEADLLQKEDHSHGKSIARRKKYVLMIGSVILVYSIYLTTYAVIQGMHLVNITSTAKGSESPVHTRSGYIYTKYTCYLFISFHSLLQPLCFMRMREFRNILKKTLLPCSKSEPIVTTDVYKRNSSQPTDI</sequence>
<evidence type="ECO:0000256" key="9">
    <source>
        <dbReference type="ARBA" id="ARBA00023224"/>
    </source>
</evidence>
<dbReference type="InterPro" id="IPR000276">
    <property type="entry name" value="GPCR_Rhodpsn"/>
</dbReference>
<dbReference type="Proteomes" id="UP000005237">
    <property type="component" value="Unassembled WGS sequence"/>
</dbReference>
<dbReference type="PANTHER" id="PTHR24246:SF27">
    <property type="entry name" value="ADENOSINE RECEPTOR, ISOFORM A"/>
    <property type="match status" value="1"/>
</dbReference>
<reference evidence="13" key="1">
    <citation type="submission" date="2010-08" db="EMBL/GenBank/DDBJ databases">
        <authorList>
            <consortium name="Caenorhabditis japonica Sequencing Consortium"/>
            <person name="Wilson R.K."/>
        </authorList>
    </citation>
    <scope>NUCLEOTIDE SEQUENCE [LARGE SCALE GENOMIC DNA]</scope>
    <source>
        <strain evidence="13">DF5081</strain>
    </source>
</reference>
<evidence type="ECO:0000256" key="7">
    <source>
        <dbReference type="ARBA" id="ARBA00023170"/>
    </source>
</evidence>
<feature type="transmembrane region" description="Helical" evidence="10">
    <location>
        <begin position="43"/>
        <end position="65"/>
    </location>
</feature>
<dbReference type="PROSITE" id="PS50262">
    <property type="entry name" value="G_PROTEIN_RECEP_F1_2"/>
    <property type="match status" value="1"/>
</dbReference>
<dbReference type="Gene3D" id="1.20.1070.10">
    <property type="entry name" value="Rhodopsin 7-helix transmembrane proteins"/>
    <property type="match status" value="1"/>
</dbReference>
<keyword evidence="4 10" id="KW-1133">Transmembrane helix</keyword>
<evidence type="ECO:0000256" key="1">
    <source>
        <dbReference type="ARBA" id="ARBA00004651"/>
    </source>
</evidence>
<feature type="transmembrane region" description="Helical" evidence="10">
    <location>
        <begin position="161"/>
        <end position="181"/>
    </location>
</feature>
<evidence type="ECO:0000256" key="5">
    <source>
        <dbReference type="ARBA" id="ARBA00023040"/>
    </source>
</evidence>
<feature type="transmembrane region" description="Helical" evidence="10">
    <location>
        <begin position="74"/>
        <end position="98"/>
    </location>
</feature>
<feature type="transmembrane region" description="Helical" evidence="10">
    <location>
        <begin position="328"/>
        <end position="349"/>
    </location>
</feature>
<accession>A0A8R1EV81</accession>
<dbReference type="EnsemblMetazoa" id="CJA41189.1">
    <property type="protein sequence ID" value="CJA41189.1"/>
    <property type="gene ID" value="WBGene00217037"/>
</dbReference>
<evidence type="ECO:0000313" key="12">
    <source>
        <dbReference type="EnsemblMetazoa" id="CJA41189.1"/>
    </source>
</evidence>